<feature type="region of interest" description="Disordered" evidence="2">
    <location>
        <begin position="1"/>
        <end position="68"/>
    </location>
</feature>
<feature type="region of interest" description="Disordered" evidence="2">
    <location>
        <begin position="143"/>
        <end position="170"/>
    </location>
</feature>
<keyword evidence="1" id="KW-0175">Coiled coil</keyword>
<dbReference type="AlphaFoldDB" id="E1F0G7"/>
<feature type="coiled-coil region" evidence="1">
    <location>
        <begin position="654"/>
        <end position="716"/>
    </location>
</feature>
<feature type="coiled-coil region" evidence="1">
    <location>
        <begin position="441"/>
        <end position="500"/>
    </location>
</feature>
<evidence type="ECO:0000256" key="2">
    <source>
        <dbReference type="SAM" id="MobiDB-lite"/>
    </source>
</evidence>
<dbReference type="EMBL" id="ACVC01000105">
    <property type="protein sequence ID" value="EFO64110.1"/>
    <property type="molecule type" value="Genomic_DNA"/>
</dbReference>
<reference evidence="3 4" key="1">
    <citation type="journal article" date="2010" name="BMC Genomics">
        <title>Genome analysis and comparative genomics of a Giardia intestinalis assemblage E isolate.</title>
        <authorList>
            <person name="Jerlstrom-Hultqvist J."/>
            <person name="Franzen O."/>
            <person name="Ankarklev J."/>
            <person name="Xu F."/>
            <person name="Nohynkova E."/>
            <person name="Andersson J.O."/>
            <person name="Svard S.G."/>
            <person name="Andersson B."/>
        </authorList>
    </citation>
    <scope>NUCLEOTIDE SEQUENCE [LARGE SCALE GENOMIC DNA]</scope>
    <source>
        <strain evidence="3 4">P15</strain>
    </source>
</reference>
<dbReference type="OMA" id="RPNRFAH"/>
<dbReference type="Proteomes" id="UP000008974">
    <property type="component" value="Unassembled WGS sequence"/>
</dbReference>
<proteinExistence type="predicted"/>
<feature type="coiled-coil region" evidence="1">
    <location>
        <begin position="753"/>
        <end position="840"/>
    </location>
</feature>
<dbReference type="VEuPathDB" id="GiardiaDB:GLP15_3498"/>
<sequence length="970" mass="108602">MSKQANSTAAVQEASGRGDFDMTSPTCTDISPVIHPPSFPAITQNYYTPSTMNYGTPSHQDTDGLSELQQSGRLAQPVPFPSHNSLARPTSQLSGSALCGAIEVDELSSTSQDVVTLSTTSSKRAVTIAGGTGRPNRFAHLTANSSGRSFTRPPQKKPDPAPRQDPDLSQSISMSMTSELSRLEVTEDDEQQLRRQGVSIDSIQQTLNLTYPDATDVQKIRKLLQLLANSTIINNRLQAEKDELTQTLNAKTNNSDQATLNYHIERAKLFEARARAAEEKLAQTEQELLEHKRKLHAKDQELSSVMTKLSEVTANKELEHELEHEKAHSAFLQEERDKYAAEVQYLRSYVNELEDTLTMTKSNLLEAQTDLREMFAKLSTNESNQLKKKISDLEGQISELGVQLKESVNWQRETRPSDYLQSSLQASQHIEAVHHTYQQQVMDKQMEIIALQAQLQQVTAELDEQAQLQATIAEQHCAEKSALEAENQALNAKVSALLRTETGSSRHVHADSTMPRIQMEAVEETIYSESDVNNIVTPASIVPTSSQFKSIDSVSSGAKHMEKKDNLLEQENQHLRQENDKLKNDKTKLKNALKQIKQLQREYEASQNITPRELTSEEEDNGSKRSSLGSNTEDAVMVPGTMIPRPTELLKNQINLLKVDLGSAKGEIVELQRKLAEKEEARIRLEVEKKLLSEKLEESESRIAELQKDLARCELESTHSNVTKVYATDNETVNKHTSTDPLPAHEEATTKMLNEVNARCTVLIEQLEKEKQSASTLRDKLSSLEKDKDNLLEDVKRKDHSLAEAEATAKGKIEKLTTQLADLQGKLDATERQNRSYNSLLATMHSANSANTDKLRSIESREQVELARRDELISILKNEILMHQSEIGLLKRELYLRDEETRRLMKKIIALEAGYFGASSSRSYYDTAESVTATPDTISSYPIVDAALRSSSRHLRSQLNTTIESGLHNF</sequence>
<feature type="compositionally biased region" description="Polar residues" evidence="2">
    <location>
        <begin position="41"/>
        <end position="59"/>
    </location>
</feature>
<gene>
    <name evidence="3" type="ORF">GLP15_3498</name>
</gene>
<dbReference type="OrthoDB" id="10257595at2759"/>
<feature type="compositionally biased region" description="Basic and acidic residues" evidence="2">
    <location>
        <begin position="156"/>
        <end position="166"/>
    </location>
</feature>
<name>E1F0G7_GIAIA</name>
<feature type="coiled-coil region" evidence="1">
    <location>
        <begin position="227"/>
        <end position="403"/>
    </location>
</feature>
<accession>E1F0G7</accession>
<feature type="region of interest" description="Disordered" evidence="2">
    <location>
        <begin position="600"/>
        <end position="638"/>
    </location>
</feature>
<evidence type="ECO:0000256" key="1">
    <source>
        <dbReference type="SAM" id="Coils"/>
    </source>
</evidence>
<protein>
    <submittedName>
        <fullName evidence="3">Coiled-coil protein</fullName>
    </submittedName>
</protein>
<feature type="compositionally biased region" description="Polar residues" evidence="2">
    <location>
        <begin position="1"/>
        <end position="10"/>
    </location>
</feature>
<feature type="compositionally biased region" description="Polar residues" evidence="2">
    <location>
        <begin position="624"/>
        <end position="633"/>
    </location>
</feature>
<evidence type="ECO:0000313" key="3">
    <source>
        <dbReference type="EMBL" id="EFO64110.1"/>
    </source>
</evidence>
<evidence type="ECO:0000313" key="4">
    <source>
        <dbReference type="Proteomes" id="UP000008974"/>
    </source>
</evidence>
<comment type="caution">
    <text evidence="3">The sequence shown here is derived from an EMBL/GenBank/DDBJ whole genome shotgun (WGS) entry which is preliminary data.</text>
</comment>
<organism evidence="3 4">
    <name type="scientific">Giardia intestinalis (strain P15)</name>
    <name type="common">Giardia lamblia</name>
    <dbReference type="NCBI Taxonomy" id="658858"/>
    <lineage>
        <taxon>Eukaryota</taxon>
        <taxon>Metamonada</taxon>
        <taxon>Diplomonadida</taxon>
        <taxon>Hexamitidae</taxon>
        <taxon>Giardiinae</taxon>
        <taxon>Giardia</taxon>
    </lineage>
</organism>